<keyword evidence="3" id="KW-0807">Transducer</keyword>
<dbReference type="PANTHER" id="PTHR43531">
    <property type="entry name" value="PROTEIN ICFG"/>
    <property type="match status" value="1"/>
</dbReference>
<feature type="domain" description="Methyl-accepting transducer" evidence="5">
    <location>
        <begin position="270"/>
        <end position="499"/>
    </location>
</feature>
<name>A0ABW9W120_9BURK</name>
<dbReference type="SUPFAM" id="SSF58104">
    <property type="entry name" value="Methyl-accepting chemotaxis protein (MCP) signaling domain"/>
    <property type="match status" value="1"/>
</dbReference>
<dbReference type="InterPro" id="IPR004090">
    <property type="entry name" value="Chemotax_Me-accpt_rcpt"/>
</dbReference>
<feature type="domain" description="HAMP" evidence="6">
    <location>
        <begin position="213"/>
        <end position="265"/>
    </location>
</feature>
<accession>A0ABW9W120</accession>
<reference evidence="7 8" key="1">
    <citation type="submission" date="2019-12" db="EMBL/GenBank/DDBJ databases">
        <title>Novel species isolated from a subtropical stream in China.</title>
        <authorList>
            <person name="Lu H."/>
        </authorList>
    </citation>
    <scope>NUCLEOTIDE SEQUENCE [LARGE SCALE GENOMIC DNA]</scope>
    <source>
        <strain evidence="7 8">CY42W</strain>
    </source>
</reference>
<evidence type="ECO:0000313" key="7">
    <source>
        <dbReference type="EMBL" id="MYN27410.1"/>
    </source>
</evidence>
<proteinExistence type="inferred from homology"/>
<dbReference type="CDD" id="cd11386">
    <property type="entry name" value="MCP_signal"/>
    <property type="match status" value="1"/>
</dbReference>
<dbReference type="CDD" id="cd19411">
    <property type="entry name" value="MCP2201-like_sensor"/>
    <property type="match status" value="1"/>
</dbReference>
<dbReference type="InterPro" id="IPR003660">
    <property type="entry name" value="HAMP_dom"/>
</dbReference>
<evidence type="ECO:0000259" key="6">
    <source>
        <dbReference type="PROSITE" id="PS50885"/>
    </source>
</evidence>
<sequence length="530" mass="56618">MKWFYDLKIARKLILSFSVVLVLTGVLGATTISSMGKLNVASQRLSEQSLPSMRYILALKAAVNTKRRYEMEQLLSDNPEHVARYEQLVSRMLTKVDKLQSQYEATISTPEEHQLLDEFARVRKDYGVERRKISEFARQGHKDEAIALATGRSFELMNQQADVIDRIAQRTQESGEAAAAEAAQAYLSARNLVIGVLAADIVIGLLLAMWLARIVSAPLQRAVVVARQVADGDLTADVHVTSSDETGQLMAALQHMNGSLQRLVGQVRGSTDTIATASTQIAAGNQDLSSRTEQQASSLEETASSMEELTSTVKQNADNARQANSLALSASQIAVKGGDVVGQVVGTMASINASSKKIVDIISVIDGIAFQTNILALNAAVEAARAGEQGRGFAVVATEVRNLAQRSAAAAKDIKQLIGDSVEKVEAGTLLVDQAGVTMGEIVSSITRVADIMSEITAASEEQSAGIEQVNQAITQMDQVTQQNAALVEEAAAAAEAMQEQAGGLSEMMSVFKLSATPSAQAKRYPIALQ</sequence>
<dbReference type="Pfam" id="PF12729">
    <property type="entry name" value="4HB_MCP_1"/>
    <property type="match status" value="1"/>
</dbReference>
<dbReference type="EMBL" id="WWCT01000009">
    <property type="protein sequence ID" value="MYN27410.1"/>
    <property type="molecule type" value="Genomic_DNA"/>
</dbReference>
<evidence type="ECO:0000259" key="5">
    <source>
        <dbReference type="PROSITE" id="PS50111"/>
    </source>
</evidence>
<gene>
    <name evidence="7" type="ORF">GTP69_13405</name>
</gene>
<protein>
    <submittedName>
        <fullName evidence="7">HAMP domain-containing protein</fullName>
    </submittedName>
</protein>
<dbReference type="RefSeq" id="WP_161055361.1">
    <property type="nucleotide sequence ID" value="NZ_WWCT01000009.1"/>
</dbReference>
<evidence type="ECO:0000256" key="4">
    <source>
        <dbReference type="SAM" id="Coils"/>
    </source>
</evidence>
<dbReference type="PROSITE" id="PS50885">
    <property type="entry name" value="HAMP"/>
    <property type="match status" value="1"/>
</dbReference>
<dbReference type="Proteomes" id="UP000642144">
    <property type="component" value="Unassembled WGS sequence"/>
</dbReference>
<dbReference type="InterPro" id="IPR004089">
    <property type="entry name" value="MCPsignal_dom"/>
</dbReference>
<dbReference type="InterPro" id="IPR051310">
    <property type="entry name" value="MCP_chemotaxis"/>
</dbReference>
<dbReference type="PANTHER" id="PTHR43531:SF14">
    <property type="entry name" value="METHYL-ACCEPTING CHEMOTAXIS PROTEIN I-RELATED"/>
    <property type="match status" value="1"/>
</dbReference>
<organism evidence="7 8">
    <name type="scientific">Duganella levis</name>
    <dbReference type="NCBI Taxonomy" id="2692169"/>
    <lineage>
        <taxon>Bacteria</taxon>
        <taxon>Pseudomonadati</taxon>
        <taxon>Pseudomonadota</taxon>
        <taxon>Betaproteobacteria</taxon>
        <taxon>Burkholderiales</taxon>
        <taxon>Oxalobacteraceae</taxon>
        <taxon>Telluria group</taxon>
        <taxon>Duganella</taxon>
    </lineage>
</organism>
<keyword evidence="4" id="KW-0175">Coiled coil</keyword>
<dbReference type="Gene3D" id="1.10.287.950">
    <property type="entry name" value="Methyl-accepting chemotaxis protein"/>
    <property type="match status" value="1"/>
</dbReference>
<keyword evidence="8" id="KW-1185">Reference proteome</keyword>
<feature type="coiled-coil region" evidence="4">
    <location>
        <begin position="470"/>
        <end position="497"/>
    </location>
</feature>
<dbReference type="PRINTS" id="PR00260">
    <property type="entry name" value="CHEMTRNSDUCR"/>
</dbReference>
<dbReference type="PROSITE" id="PS50111">
    <property type="entry name" value="CHEMOTAXIS_TRANSDUC_2"/>
    <property type="match status" value="1"/>
</dbReference>
<dbReference type="InterPro" id="IPR024478">
    <property type="entry name" value="HlyB_4HB_MCP"/>
</dbReference>
<comment type="caution">
    <text evidence="7">The sequence shown here is derived from an EMBL/GenBank/DDBJ whole genome shotgun (WGS) entry which is preliminary data.</text>
</comment>
<dbReference type="Pfam" id="PF00672">
    <property type="entry name" value="HAMP"/>
    <property type="match status" value="1"/>
</dbReference>
<evidence type="ECO:0000256" key="1">
    <source>
        <dbReference type="ARBA" id="ARBA00022481"/>
    </source>
</evidence>
<dbReference type="InterPro" id="IPR047347">
    <property type="entry name" value="YvaQ-like_sensor"/>
</dbReference>
<dbReference type="CDD" id="cd06225">
    <property type="entry name" value="HAMP"/>
    <property type="match status" value="1"/>
</dbReference>
<evidence type="ECO:0000256" key="2">
    <source>
        <dbReference type="ARBA" id="ARBA00029447"/>
    </source>
</evidence>
<evidence type="ECO:0000313" key="8">
    <source>
        <dbReference type="Proteomes" id="UP000642144"/>
    </source>
</evidence>
<dbReference type="Pfam" id="PF00015">
    <property type="entry name" value="MCPsignal"/>
    <property type="match status" value="1"/>
</dbReference>
<keyword evidence="1" id="KW-0488">Methylation</keyword>
<dbReference type="SMART" id="SM00304">
    <property type="entry name" value="HAMP"/>
    <property type="match status" value="1"/>
</dbReference>
<comment type="similarity">
    <text evidence="2">Belongs to the methyl-accepting chemotaxis (MCP) protein family.</text>
</comment>
<dbReference type="SMART" id="SM00283">
    <property type="entry name" value="MA"/>
    <property type="match status" value="1"/>
</dbReference>
<evidence type="ECO:0000256" key="3">
    <source>
        <dbReference type="PROSITE-ProRule" id="PRU00284"/>
    </source>
</evidence>